<name>Q2J5J7_FRACC</name>
<dbReference type="SUPFAM" id="SSF56281">
    <property type="entry name" value="Metallo-hydrolase/oxidoreductase"/>
    <property type="match status" value="1"/>
</dbReference>
<reference evidence="2 3" key="1">
    <citation type="journal article" date="2007" name="Genome Res.">
        <title>Genome characteristics of facultatively symbiotic Frankia sp. strains reflect host range and host plant biogeography.</title>
        <authorList>
            <person name="Normand P."/>
            <person name="Lapierre P."/>
            <person name="Tisa L.S."/>
            <person name="Gogarten J.P."/>
            <person name="Alloisio N."/>
            <person name="Bagnarol E."/>
            <person name="Bassi C.A."/>
            <person name="Berry A.M."/>
            <person name="Bickhart D.M."/>
            <person name="Choisne N."/>
            <person name="Couloux A."/>
            <person name="Cournoyer B."/>
            <person name="Cruveiller S."/>
            <person name="Daubin V."/>
            <person name="Demange N."/>
            <person name="Francino M.P."/>
            <person name="Goltsman E."/>
            <person name="Huang Y."/>
            <person name="Kopp O.R."/>
            <person name="Labarre L."/>
            <person name="Lapidus A."/>
            <person name="Lavire C."/>
            <person name="Marechal J."/>
            <person name="Martinez M."/>
            <person name="Mastronunzio J.E."/>
            <person name="Mullin B.C."/>
            <person name="Niemann J."/>
            <person name="Pujic P."/>
            <person name="Rawnsley T."/>
            <person name="Rouy Z."/>
            <person name="Schenowitz C."/>
            <person name="Sellstedt A."/>
            <person name="Tavares F."/>
            <person name="Tomkins J.P."/>
            <person name="Vallenet D."/>
            <person name="Valverde C."/>
            <person name="Wall L.G."/>
            <person name="Wang Y."/>
            <person name="Medigue C."/>
            <person name="Benson D.R."/>
        </authorList>
    </citation>
    <scope>NUCLEOTIDE SEQUENCE [LARGE SCALE GENOMIC DNA]</scope>
    <source>
        <strain evidence="3">DSM 45818 / CECT 9043 / CcI3</strain>
    </source>
</reference>
<dbReference type="InterPro" id="IPR050855">
    <property type="entry name" value="NDM-1-like"/>
</dbReference>
<dbReference type="InterPro" id="IPR001279">
    <property type="entry name" value="Metallo-B-lactamas"/>
</dbReference>
<dbReference type="KEGG" id="fra:Francci3_4097"/>
<sequence length="310" mass="32832">MTATRAAASAVAARMTEVADGVFAYVQPDGGWCLNNAGVVVGDDGILLVDTAATERRATLLRTAVDGLSRGGVKYLVNTHFHGDHTFGNHLFADTATIIAQHGTRAEMAETGLALTGLWPEVNWGNVDPVLPTVTYHDALTLHLGRCRAELFNVGPAHTGHDTVVWLPGEKVLFTGDVVLPGCTPFLLMGTVAGSLTAVRRMRETGAQVVVGGHGTIAGPEAFDETEAYLLWLRDAAGDAMRKGLTPIQAARQCSAGRFAGWKDPERLVPNLHRAIAEHQGAPPAAALPVEPLFAEMVEFNGGHLPECHA</sequence>
<evidence type="ECO:0000313" key="3">
    <source>
        <dbReference type="Proteomes" id="UP000001937"/>
    </source>
</evidence>
<dbReference type="PANTHER" id="PTHR42951">
    <property type="entry name" value="METALLO-BETA-LACTAMASE DOMAIN-CONTAINING"/>
    <property type="match status" value="1"/>
</dbReference>
<dbReference type="STRING" id="106370.Francci3_4097"/>
<gene>
    <name evidence="2" type="ordered locus">Francci3_4097</name>
</gene>
<evidence type="ECO:0000259" key="1">
    <source>
        <dbReference type="SMART" id="SM00849"/>
    </source>
</evidence>
<dbReference type="SMART" id="SM00849">
    <property type="entry name" value="Lactamase_B"/>
    <property type="match status" value="1"/>
</dbReference>
<protein>
    <submittedName>
        <fullName evidence="2">Beta-lactamase-like</fullName>
    </submittedName>
</protein>
<dbReference type="InterPro" id="IPR036866">
    <property type="entry name" value="RibonucZ/Hydroxyglut_hydro"/>
</dbReference>
<dbReference type="HOGENOM" id="CLU_056342_1_1_11"/>
<feature type="domain" description="Metallo-beta-lactamase" evidence="1">
    <location>
        <begin position="34"/>
        <end position="214"/>
    </location>
</feature>
<dbReference type="Pfam" id="PF00753">
    <property type="entry name" value="Lactamase_B"/>
    <property type="match status" value="1"/>
</dbReference>
<evidence type="ECO:0000313" key="2">
    <source>
        <dbReference type="EMBL" id="ABD13445.1"/>
    </source>
</evidence>
<dbReference type="EMBL" id="CP000249">
    <property type="protein sequence ID" value="ABD13445.1"/>
    <property type="molecule type" value="Genomic_DNA"/>
</dbReference>
<keyword evidence="3" id="KW-1185">Reference proteome</keyword>
<organism evidence="2 3">
    <name type="scientific">Frankia casuarinae (strain DSM 45818 / CECT 9043 / HFP020203 / CcI3)</name>
    <dbReference type="NCBI Taxonomy" id="106370"/>
    <lineage>
        <taxon>Bacteria</taxon>
        <taxon>Bacillati</taxon>
        <taxon>Actinomycetota</taxon>
        <taxon>Actinomycetes</taxon>
        <taxon>Frankiales</taxon>
        <taxon>Frankiaceae</taxon>
        <taxon>Frankia</taxon>
    </lineage>
</organism>
<dbReference type="eggNOG" id="COG0491">
    <property type="taxonomic scope" value="Bacteria"/>
</dbReference>
<accession>Q2J5J7</accession>
<dbReference type="CDD" id="cd16282">
    <property type="entry name" value="metallo-hydrolase-like_MBL-fold"/>
    <property type="match status" value="1"/>
</dbReference>
<dbReference type="PhylomeDB" id="Q2J5J7"/>
<dbReference type="PANTHER" id="PTHR42951:SF4">
    <property type="entry name" value="ACYL-COENZYME A THIOESTERASE MBLAC2"/>
    <property type="match status" value="1"/>
</dbReference>
<proteinExistence type="predicted"/>
<dbReference type="Proteomes" id="UP000001937">
    <property type="component" value="Chromosome"/>
</dbReference>
<dbReference type="RefSeq" id="WP_011438464.1">
    <property type="nucleotide sequence ID" value="NC_007777.1"/>
</dbReference>
<dbReference type="AlphaFoldDB" id="Q2J5J7"/>
<dbReference type="Gene3D" id="3.60.15.10">
    <property type="entry name" value="Ribonuclease Z/Hydroxyacylglutathione hydrolase-like"/>
    <property type="match status" value="1"/>
</dbReference>